<evidence type="ECO:0000256" key="4">
    <source>
        <dbReference type="ARBA" id="ARBA00022827"/>
    </source>
</evidence>
<dbReference type="Pfam" id="PF00743">
    <property type="entry name" value="FMO-like"/>
    <property type="match status" value="1"/>
</dbReference>
<dbReference type="PANTHER" id="PTHR42877">
    <property type="entry name" value="L-ORNITHINE N(5)-MONOOXYGENASE-RELATED"/>
    <property type="match status" value="1"/>
</dbReference>
<evidence type="ECO:0000256" key="1">
    <source>
        <dbReference type="ARBA" id="ARBA00001974"/>
    </source>
</evidence>
<dbReference type="AlphaFoldDB" id="A0AA38Y163"/>
<dbReference type="GO" id="GO:0050660">
    <property type="term" value="F:flavin adenine dinucleotide binding"/>
    <property type="evidence" value="ECO:0007669"/>
    <property type="project" value="InterPro"/>
</dbReference>
<dbReference type="Gene3D" id="3.50.50.60">
    <property type="entry name" value="FAD/NAD(P)-binding domain"/>
    <property type="match status" value="3"/>
</dbReference>
<comment type="similarity">
    <text evidence="2">Belongs to the FAD-binding monooxygenase family.</text>
</comment>
<sequence>MADASGPNDPLWKPIDQARPIKVICIGAGMSGILTGIRFPQKIANLELTIYEKNEARRYNVLDYVKLRHQIKGAHWDKEKGKWVVQVTDLTTSKTFDDEADFLVSAVGMLNRWTLPDIPHLEDFQGEVLHSANWKGWVKKFDPKGMRVALIGGGSTGIQILPQIQPAATQVVHFMKGNQWISPVGVGGAEAQKRGVTGNFAYSAAELRAFQENPQLYHKHRHEVEGNMNEAQLVTFMGTAEQKTFWELTDASMKKKLATKPEIYKSLTPKWPPGCRRLTPGPGYLEALVQDNVTFVGCGIEKVLPRAIQDKDGNVHDVDAIICATGFDTTLKHTIPLVGLSGKSLGEIWDPIPEAYLSMCPPSMPNFFLYQGPNGGPGAGSAVPFLEYEAEYMIKCIQKVQMQHIKSMVVSDAANKAFSRHIDQYFKHTVFSQTCRSWFKRGQEQGRVTALWPGSAVHAQIAFSNPKFEDFDYEYMREGQGFSWLGNGLTLAQSQGGFTTSYLDTVNIPPPIVEGVSLGQFSDPYEDSGTVGNGLPNGSQVSPEINGIVHRKLADMVSTMPI</sequence>
<dbReference type="GO" id="GO:0050661">
    <property type="term" value="F:NADP binding"/>
    <property type="evidence" value="ECO:0007669"/>
    <property type="project" value="InterPro"/>
</dbReference>
<proteinExistence type="inferred from homology"/>
<organism evidence="6 7">
    <name type="scientific">Knufia peltigerae</name>
    <dbReference type="NCBI Taxonomy" id="1002370"/>
    <lineage>
        <taxon>Eukaryota</taxon>
        <taxon>Fungi</taxon>
        <taxon>Dikarya</taxon>
        <taxon>Ascomycota</taxon>
        <taxon>Pezizomycotina</taxon>
        <taxon>Eurotiomycetes</taxon>
        <taxon>Chaetothyriomycetidae</taxon>
        <taxon>Chaetothyriales</taxon>
        <taxon>Trichomeriaceae</taxon>
        <taxon>Knufia</taxon>
    </lineage>
</organism>
<dbReference type="EMBL" id="JAPDRN010000055">
    <property type="protein sequence ID" value="KAJ9632558.1"/>
    <property type="molecule type" value="Genomic_DNA"/>
</dbReference>
<evidence type="ECO:0008006" key="8">
    <source>
        <dbReference type="Google" id="ProtNLM"/>
    </source>
</evidence>
<keyword evidence="4" id="KW-0274">FAD</keyword>
<dbReference type="GO" id="GO:0004499">
    <property type="term" value="F:N,N-dimethylaniline monooxygenase activity"/>
    <property type="evidence" value="ECO:0007669"/>
    <property type="project" value="InterPro"/>
</dbReference>
<comment type="cofactor">
    <cofactor evidence="1">
        <name>FAD</name>
        <dbReference type="ChEBI" id="CHEBI:57692"/>
    </cofactor>
</comment>
<keyword evidence="7" id="KW-1185">Reference proteome</keyword>
<comment type="caution">
    <text evidence="6">The sequence shown here is derived from an EMBL/GenBank/DDBJ whole genome shotgun (WGS) entry which is preliminary data.</text>
</comment>
<evidence type="ECO:0000256" key="3">
    <source>
        <dbReference type="ARBA" id="ARBA00022630"/>
    </source>
</evidence>
<gene>
    <name evidence="6" type="ORF">H2204_007862</name>
</gene>
<dbReference type="InterPro" id="IPR020946">
    <property type="entry name" value="Flavin_mOase-like"/>
</dbReference>
<evidence type="ECO:0000313" key="7">
    <source>
        <dbReference type="Proteomes" id="UP001172681"/>
    </source>
</evidence>
<dbReference type="InterPro" id="IPR036188">
    <property type="entry name" value="FAD/NAD-bd_sf"/>
</dbReference>
<keyword evidence="5" id="KW-0560">Oxidoreductase</keyword>
<evidence type="ECO:0000256" key="2">
    <source>
        <dbReference type="ARBA" id="ARBA00010139"/>
    </source>
</evidence>
<dbReference type="Proteomes" id="UP001172681">
    <property type="component" value="Unassembled WGS sequence"/>
</dbReference>
<evidence type="ECO:0000313" key="6">
    <source>
        <dbReference type="EMBL" id="KAJ9632558.1"/>
    </source>
</evidence>
<reference evidence="6" key="1">
    <citation type="submission" date="2022-10" db="EMBL/GenBank/DDBJ databases">
        <title>Culturing micro-colonial fungi from biological soil crusts in the Mojave desert and describing Neophaeococcomyces mojavensis, and introducing the new genera and species Taxawa tesnikishii.</title>
        <authorList>
            <person name="Kurbessoian T."/>
            <person name="Stajich J.E."/>
        </authorList>
    </citation>
    <scope>NUCLEOTIDE SEQUENCE</scope>
    <source>
        <strain evidence="6">TK_35</strain>
    </source>
</reference>
<evidence type="ECO:0000256" key="5">
    <source>
        <dbReference type="ARBA" id="ARBA00023002"/>
    </source>
</evidence>
<dbReference type="InterPro" id="IPR051209">
    <property type="entry name" value="FAD-bind_Monooxygenase_sf"/>
</dbReference>
<keyword evidence="3" id="KW-0285">Flavoprotein</keyword>
<protein>
    <recommendedName>
        <fullName evidence="8">FAD/NAD(P)-binding domain-containing protein</fullName>
    </recommendedName>
</protein>
<dbReference type="SUPFAM" id="SSF51905">
    <property type="entry name" value="FAD/NAD(P)-binding domain"/>
    <property type="match status" value="3"/>
</dbReference>
<accession>A0AA38Y163</accession>
<name>A0AA38Y163_9EURO</name>
<dbReference type="PANTHER" id="PTHR42877:SF7">
    <property type="entry name" value="FLAVIN-BINDING MONOOXYGENASE-RELATED"/>
    <property type="match status" value="1"/>
</dbReference>